<dbReference type="Proteomes" id="UP000198528">
    <property type="component" value="Unassembled WGS sequence"/>
</dbReference>
<organism evidence="3 4">
    <name type="scientific">Parafannyhessea umbonata</name>
    <dbReference type="NCBI Taxonomy" id="604330"/>
    <lineage>
        <taxon>Bacteria</taxon>
        <taxon>Bacillati</taxon>
        <taxon>Actinomycetota</taxon>
        <taxon>Coriobacteriia</taxon>
        <taxon>Coriobacteriales</taxon>
        <taxon>Atopobiaceae</taxon>
        <taxon>Parafannyhessea</taxon>
    </lineage>
</organism>
<dbReference type="RefSeq" id="WP_218118084.1">
    <property type="nucleotide sequence ID" value="NZ_FMZL01000004.1"/>
</dbReference>
<keyword evidence="1" id="KW-0620">Polyamine biosynthesis</keyword>
<dbReference type="Pfam" id="PF01564">
    <property type="entry name" value="Spermine_synth"/>
    <property type="match status" value="1"/>
</dbReference>
<name>A0A1G6JBG1_9ACTN</name>
<evidence type="ECO:0000256" key="2">
    <source>
        <dbReference type="SAM" id="Phobius"/>
    </source>
</evidence>
<keyword evidence="2" id="KW-0812">Transmembrane</keyword>
<evidence type="ECO:0000313" key="3">
    <source>
        <dbReference type="EMBL" id="SDC16081.1"/>
    </source>
</evidence>
<gene>
    <name evidence="3" type="ORF">SAMN04487824_10466</name>
</gene>
<dbReference type="PANTHER" id="PTHR43317:SF1">
    <property type="entry name" value="THERMOSPERMINE SYNTHASE ACAULIS5"/>
    <property type="match status" value="1"/>
</dbReference>
<dbReference type="STRING" id="604330.SAMN04489857_1788"/>
<evidence type="ECO:0000313" key="4">
    <source>
        <dbReference type="Proteomes" id="UP000198528"/>
    </source>
</evidence>
<dbReference type="EMBL" id="FMZL01000004">
    <property type="protein sequence ID" value="SDC16081.1"/>
    <property type="molecule type" value="Genomic_DNA"/>
</dbReference>
<keyword evidence="2" id="KW-0472">Membrane</keyword>
<protein>
    <submittedName>
        <fullName evidence="3">Spermidine synthase</fullName>
    </submittedName>
</protein>
<dbReference type="InterPro" id="IPR029063">
    <property type="entry name" value="SAM-dependent_MTases_sf"/>
</dbReference>
<evidence type="ECO:0000256" key="1">
    <source>
        <dbReference type="ARBA" id="ARBA00023115"/>
    </source>
</evidence>
<dbReference type="PANTHER" id="PTHR43317">
    <property type="entry name" value="THERMOSPERMINE SYNTHASE ACAULIS5"/>
    <property type="match status" value="1"/>
</dbReference>
<keyword evidence="4" id="KW-1185">Reference proteome</keyword>
<proteinExistence type="predicted"/>
<reference evidence="4" key="1">
    <citation type="submission" date="2016-10" db="EMBL/GenBank/DDBJ databases">
        <authorList>
            <person name="Varghese N."/>
            <person name="Submissions S."/>
        </authorList>
    </citation>
    <scope>NUCLEOTIDE SEQUENCE [LARGE SCALE GENOMIC DNA]</scope>
    <source>
        <strain evidence="4">DSM 22619</strain>
    </source>
</reference>
<sequence>MPKLPMPIVVLISVAIAVDLICLVCLFVLRRRGVYIKIRTMFGPALVFDSQDDDGVPIRLLNVGGKFQSVSYVQDSLKYKLVCVYHRYFAQVVDIAGLKDGREGRALVIGGGGYSFPKWLVSSCPRLSTTVVEIDPAITDIARRFFFLDDLEREHHTREDGRLNLVCDDGWGYLTGSGERFDLIVNDAFGGKRPLGPLKTEDGARQVRDHLAEGGVYLANVISPLQGKGTDVLTESLDACKAAFEHVYLIPEAPESPRLTGDNVLVASNARLKIQARYAVK</sequence>
<accession>A0A1G6JBG1</accession>
<keyword evidence="2" id="KW-1133">Transmembrane helix</keyword>
<dbReference type="NCBIfam" id="NF037959">
    <property type="entry name" value="MFS_SpdSyn"/>
    <property type="match status" value="1"/>
</dbReference>
<dbReference type="SUPFAM" id="SSF53335">
    <property type="entry name" value="S-adenosyl-L-methionine-dependent methyltransferases"/>
    <property type="match status" value="1"/>
</dbReference>
<dbReference type="AlphaFoldDB" id="A0A1G6JBG1"/>
<dbReference type="Gene3D" id="3.40.50.150">
    <property type="entry name" value="Vaccinia Virus protein VP39"/>
    <property type="match status" value="1"/>
</dbReference>
<dbReference type="GO" id="GO:0006596">
    <property type="term" value="P:polyamine biosynthetic process"/>
    <property type="evidence" value="ECO:0007669"/>
    <property type="project" value="UniProtKB-KW"/>
</dbReference>
<feature type="transmembrane region" description="Helical" evidence="2">
    <location>
        <begin position="6"/>
        <end position="29"/>
    </location>
</feature>